<gene>
    <name evidence="2" type="ORF">HYPBUDRAFT_240549</name>
</gene>
<dbReference type="STRING" id="984485.A0A1E4RLY7"/>
<accession>A0A1E4RLY7</accession>
<sequence>MTYTSPAVVIDNGSYTTKAGFALDDLPSLVFNTNYSSTSDGKINIGDDTIETNPEGEVMTVFDNGLIYNFDHIVDNWNYVYDNIDQGNKVDSKDYPLLLTEPTWNTSKNKLATTQIAFETLEVPIFALVKTPLAQLYHMNRSSGLVIDVGSSIASVTPIVDGIIQSKACFHNKYAGDFVNLHSLNYFNKKLGDDYFNQLLPKKFQDSKLQLSESFKNYYISHNVLHDFKSSILSIKSMTLPPQVYSEPVNYQLDNDSYVTVNQDEKHRLLEPIFEPHAYQLPNISIPQPTIDKPQTQGLSQLIIFTLKSLEHQITSSFSNEHAGTTIPLHSAHAKFNETLRDLLSNIVITGGGSLANGLTERVIEDLKRSSHMYFNNYPAIQSYKLYSTALKNHPLGDINNIWDKQFGSWLGASNLASMLSELNIDEGENSGTNIALDNWFITKSDYEELGEDLVLEKFK</sequence>
<name>A0A1E4RLY7_9ASCO</name>
<dbReference type="Gene3D" id="3.30.420.40">
    <property type="match status" value="2"/>
</dbReference>
<dbReference type="PROSITE" id="PS01132">
    <property type="entry name" value="ACTINS_ACT_LIKE"/>
    <property type="match status" value="1"/>
</dbReference>
<evidence type="ECO:0000313" key="2">
    <source>
        <dbReference type="EMBL" id="ODV68277.1"/>
    </source>
</evidence>
<protein>
    <submittedName>
        <fullName evidence="2">Actin-domain-containing protein</fullName>
    </submittedName>
</protein>
<evidence type="ECO:0000256" key="1">
    <source>
        <dbReference type="RuleBase" id="RU000487"/>
    </source>
</evidence>
<dbReference type="InterPro" id="IPR020902">
    <property type="entry name" value="Actin/actin-like_CS"/>
</dbReference>
<dbReference type="PANTHER" id="PTHR11937">
    <property type="entry name" value="ACTIN"/>
    <property type="match status" value="1"/>
</dbReference>
<proteinExistence type="inferred from homology"/>
<dbReference type="Proteomes" id="UP000095085">
    <property type="component" value="Unassembled WGS sequence"/>
</dbReference>
<dbReference type="InterPro" id="IPR043129">
    <property type="entry name" value="ATPase_NBD"/>
</dbReference>
<dbReference type="SUPFAM" id="SSF53067">
    <property type="entry name" value="Actin-like ATPase domain"/>
    <property type="match status" value="2"/>
</dbReference>
<dbReference type="AlphaFoldDB" id="A0A1E4RLY7"/>
<dbReference type="Pfam" id="PF00022">
    <property type="entry name" value="Actin"/>
    <property type="match status" value="2"/>
</dbReference>
<keyword evidence="3" id="KW-1185">Reference proteome</keyword>
<dbReference type="RefSeq" id="XP_020077344.1">
    <property type="nucleotide sequence ID" value="XM_020223260.1"/>
</dbReference>
<dbReference type="Gene3D" id="3.90.640.10">
    <property type="entry name" value="Actin, Chain A, domain 4"/>
    <property type="match status" value="1"/>
</dbReference>
<dbReference type="OrthoDB" id="5132116at2759"/>
<organism evidence="2 3">
    <name type="scientific">Hyphopichia burtonii NRRL Y-1933</name>
    <dbReference type="NCBI Taxonomy" id="984485"/>
    <lineage>
        <taxon>Eukaryota</taxon>
        <taxon>Fungi</taxon>
        <taxon>Dikarya</taxon>
        <taxon>Ascomycota</taxon>
        <taxon>Saccharomycotina</taxon>
        <taxon>Pichiomycetes</taxon>
        <taxon>Debaryomycetaceae</taxon>
        <taxon>Hyphopichia</taxon>
    </lineage>
</organism>
<dbReference type="GeneID" id="30997809"/>
<comment type="similarity">
    <text evidence="1">Belongs to the actin family.</text>
</comment>
<dbReference type="InterPro" id="IPR004000">
    <property type="entry name" value="Actin"/>
</dbReference>
<dbReference type="EMBL" id="KV454540">
    <property type="protein sequence ID" value="ODV68277.1"/>
    <property type="molecule type" value="Genomic_DNA"/>
</dbReference>
<evidence type="ECO:0000313" key="3">
    <source>
        <dbReference type="Proteomes" id="UP000095085"/>
    </source>
</evidence>
<dbReference type="SMART" id="SM00268">
    <property type="entry name" value="ACTIN"/>
    <property type="match status" value="1"/>
</dbReference>
<reference evidence="3" key="1">
    <citation type="submission" date="2016-05" db="EMBL/GenBank/DDBJ databases">
        <title>Comparative genomics of biotechnologically important yeasts.</title>
        <authorList>
            <consortium name="DOE Joint Genome Institute"/>
            <person name="Riley R."/>
            <person name="Haridas S."/>
            <person name="Wolfe K.H."/>
            <person name="Lopes M.R."/>
            <person name="Hittinger C.T."/>
            <person name="Goker M."/>
            <person name="Salamov A."/>
            <person name="Wisecaver J."/>
            <person name="Long T.M."/>
            <person name="Aerts A.L."/>
            <person name="Barry K."/>
            <person name="Choi C."/>
            <person name="Clum A."/>
            <person name="Coughlan A.Y."/>
            <person name="Deshpande S."/>
            <person name="Douglass A.P."/>
            <person name="Hanson S.J."/>
            <person name="Klenk H.-P."/>
            <person name="Labutti K."/>
            <person name="Lapidus A."/>
            <person name="Lindquist E."/>
            <person name="Lipzen A."/>
            <person name="Meier-Kolthoff J.P."/>
            <person name="Ohm R.A."/>
            <person name="Otillar R.P."/>
            <person name="Pangilinan J."/>
            <person name="Peng Y."/>
            <person name="Rokas A."/>
            <person name="Rosa C.A."/>
            <person name="Scheuner C."/>
            <person name="Sibirny A.A."/>
            <person name="Slot J.C."/>
            <person name="Stielow J.B."/>
            <person name="Sun H."/>
            <person name="Kurtzman C.P."/>
            <person name="Blackwell M."/>
            <person name="Grigoriev I.V."/>
            <person name="Jeffries T.W."/>
        </authorList>
    </citation>
    <scope>NUCLEOTIDE SEQUENCE [LARGE SCALE GENOMIC DNA]</scope>
    <source>
        <strain evidence="3">NRRL Y-1933</strain>
    </source>
</reference>